<evidence type="ECO:0000313" key="3">
    <source>
        <dbReference type="Proteomes" id="UP000823635"/>
    </source>
</evidence>
<dbReference type="GO" id="GO:0016747">
    <property type="term" value="F:acyltransferase activity, transferring groups other than amino-acyl groups"/>
    <property type="evidence" value="ECO:0007669"/>
    <property type="project" value="InterPro"/>
</dbReference>
<protein>
    <submittedName>
        <fullName evidence="2">GNAT family N-acetyltransferase</fullName>
    </submittedName>
</protein>
<reference evidence="2" key="2">
    <citation type="journal article" date="2021" name="PeerJ">
        <title>Extensive microbial diversity within the chicken gut microbiome revealed by metagenomics and culture.</title>
        <authorList>
            <person name="Gilroy R."/>
            <person name="Ravi A."/>
            <person name="Getino M."/>
            <person name="Pursley I."/>
            <person name="Horton D.L."/>
            <person name="Alikhan N.F."/>
            <person name="Baker D."/>
            <person name="Gharbi K."/>
            <person name="Hall N."/>
            <person name="Watson M."/>
            <person name="Adriaenssens E.M."/>
            <person name="Foster-Nyarko E."/>
            <person name="Jarju S."/>
            <person name="Secka A."/>
            <person name="Antonio M."/>
            <person name="Oren A."/>
            <person name="Chaudhuri R.R."/>
            <person name="La Ragione R."/>
            <person name="Hildebrand F."/>
            <person name="Pallen M.J."/>
        </authorList>
    </citation>
    <scope>NUCLEOTIDE SEQUENCE</scope>
    <source>
        <strain evidence="2">15467</strain>
    </source>
</reference>
<name>A0A9D9DKB2_9BACT</name>
<dbReference type="SUPFAM" id="SSF55729">
    <property type="entry name" value="Acyl-CoA N-acyltransferases (Nat)"/>
    <property type="match status" value="1"/>
</dbReference>
<dbReference type="Pfam" id="PF00583">
    <property type="entry name" value="Acetyltransf_1"/>
    <property type="match status" value="1"/>
</dbReference>
<sequence length="167" mass="19373">MIAEVKDRKGLEQIERLASLTWHEHYGQLLSRGQIDYMLAKFLTVDTMTEQMRHENYSYFLIMDDTDRKPAGFLALQRCSDHIFLSKVYLLKEFRGKGYGSQAFDFTGDMARRAGVDKVCLTVNKHNTGSYEIYLRRGFKVVDEAVTDIGEGYVMDDYIMELNLKQS</sequence>
<dbReference type="PROSITE" id="PS51186">
    <property type="entry name" value="GNAT"/>
    <property type="match status" value="1"/>
</dbReference>
<dbReference type="Gene3D" id="3.40.630.30">
    <property type="match status" value="1"/>
</dbReference>
<feature type="domain" description="N-acetyltransferase" evidence="1">
    <location>
        <begin position="1"/>
        <end position="165"/>
    </location>
</feature>
<dbReference type="AlphaFoldDB" id="A0A9D9DKB2"/>
<evidence type="ECO:0000259" key="1">
    <source>
        <dbReference type="PROSITE" id="PS51186"/>
    </source>
</evidence>
<dbReference type="EMBL" id="JADINB010000020">
    <property type="protein sequence ID" value="MBO8428487.1"/>
    <property type="molecule type" value="Genomic_DNA"/>
</dbReference>
<proteinExistence type="predicted"/>
<dbReference type="InterPro" id="IPR000182">
    <property type="entry name" value="GNAT_dom"/>
</dbReference>
<gene>
    <name evidence="2" type="ORF">IAC68_00935</name>
</gene>
<comment type="caution">
    <text evidence="2">The sequence shown here is derived from an EMBL/GenBank/DDBJ whole genome shotgun (WGS) entry which is preliminary data.</text>
</comment>
<dbReference type="CDD" id="cd04301">
    <property type="entry name" value="NAT_SF"/>
    <property type="match status" value="1"/>
</dbReference>
<accession>A0A9D9DKB2</accession>
<organism evidence="2 3">
    <name type="scientific">Candidatus Egerieousia excrementavium</name>
    <dbReference type="NCBI Taxonomy" id="2840778"/>
    <lineage>
        <taxon>Bacteria</taxon>
        <taxon>Pseudomonadati</taxon>
        <taxon>Bacteroidota</taxon>
        <taxon>Bacteroidia</taxon>
        <taxon>Bacteroidales</taxon>
        <taxon>Candidatus Egerieousia</taxon>
    </lineage>
</organism>
<dbReference type="Proteomes" id="UP000823635">
    <property type="component" value="Unassembled WGS sequence"/>
</dbReference>
<evidence type="ECO:0000313" key="2">
    <source>
        <dbReference type="EMBL" id="MBO8428487.1"/>
    </source>
</evidence>
<dbReference type="InterPro" id="IPR016181">
    <property type="entry name" value="Acyl_CoA_acyltransferase"/>
</dbReference>
<reference evidence="2" key="1">
    <citation type="submission" date="2020-10" db="EMBL/GenBank/DDBJ databases">
        <authorList>
            <person name="Gilroy R."/>
        </authorList>
    </citation>
    <scope>NUCLEOTIDE SEQUENCE</scope>
    <source>
        <strain evidence="2">15467</strain>
    </source>
</reference>